<dbReference type="InterPro" id="IPR039356">
    <property type="entry name" value="YfbR/HDDC2"/>
</dbReference>
<sequence length="192" mass="21466">MKTHGFFAMLSRMKYIARWGLMRNVRQENLSEHTLEVAYFAHALALLSGVDPARPVFCALYHDCAEILTGDLPTPVKYDSAAIRDSYKQVERAAAERLLAALPDKLAAAYRPSFFEQDELVLRIVKAADKLSALVKCIEEERSGNRDFESAKRAQLEALRALRLPAAGEFLKTFLPAYELTLDEIELSGASS</sequence>
<dbReference type="PROSITE" id="PS51831">
    <property type="entry name" value="HD"/>
    <property type="match status" value="1"/>
</dbReference>
<protein>
    <recommendedName>
        <fullName evidence="5">5'-deoxynucleotidase</fullName>
        <ecNumber evidence="5">3.1.3.89</ecNumber>
    </recommendedName>
</protein>
<evidence type="ECO:0000313" key="9">
    <source>
        <dbReference type="EMBL" id="CUP79717.1"/>
    </source>
</evidence>
<evidence type="ECO:0000256" key="6">
    <source>
        <dbReference type="ARBA" id="ARBA00022723"/>
    </source>
</evidence>
<dbReference type="SMART" id="SM00471">
    <property type="entry name" value="HDc"/>
    <property type="match status" value="1"/>
</dbReference>
<evidence type="ECO:0000256" key="1">
    <source>
        <dbReference type="ARBA" id="ARBA00001638"/>
    </source>
</evidence>
<feature type="domain" description="HD" evidence="8">
    <location>
        <begin position="30"/>
        <end position="134"/>
    </location>
</feature>
<dbReference type="AlphaFoldDB" id="A0A174R772"/>
<accession>A0A174R772</accession>
<comment type="cofactor">
    <cofactor evidence="2">
        <name>Mn(2+)</name>
        <dbReference type="ChEBI" id="CHEBI:29035"/>
    </cofactor>
</comment>
<dbReference type="CDD" id="cd00077">
    <property type="entry name" value="HDc"/>
    <property type="match status" value="1"/>
</dbReference>
<evidence type="ECO:0000256" key="7">
    <source>
        <dbReference type="ARBA" id="ARBA00022801"/>
    </source>
</evidence>
<dbReference type="PANTHER" id="PTHR11845:SF13">
    <property type="entry name" value="5'-DEOXYNUCLEOTIDASE HDDC2"/>
    <property type="match status" value="1"/>
</dbReference>
<comment type="subunit">
    <text evidence="4">Homodimer.</text>
</comment>
<evidence type="ECO:0000256" key="2">
    <source>
        <dbReference type="ARBA" id="ARBA00001936"/>
    </source>
</evidence>
<evidence type="ECO:0000313" key="12">
    <source>
        <dbReference type="Proteomes" id="UP000260828"/>
    </source>
</evidence>
<comment type="catalytic activity">
    <reaction evidence="1">
        <text>a 2'-deoxyribonucleoside 5'-phosphate + H2O = a 2'-deoxyribonucleoside + phosphate</text>
        <dbReference type="Rhea" id="RHEA:36167"/>
        <dbReference type="ChEBI" id="CHEBI:15377"/>
        <dbReference type="ChEBI" id="CHEBI:18274"/>
        <dbReference type="ChEBI" id="CHEBI:43474"/>
        <dbReference type="ChEBI" id="CHEBI:65317"/>
        <dbReference type="EC" id="3.1.3.89"/>
    </reaction>
</comment>
<dbReference type="EC" id="3.1.3.89" evidence="5"/>
<dbReference type="SUPFAM" id="SSF109604">
    <property type="entry name" value="HD-domain/PDEase-like"/>
    <property type="match status" value="1"/>
</dbReference>
<evidence type="ECO:0000256" key="5">
    <source>
        <dbReference type="ARBA" id="ARBA00012964"/>
    </source>
</evidence>
<reference evidence="10 12" key="2">
    <citation type="submission" date="2018-08" db="EMBL/GenBank/DDBJ databases">
        <title>A genome reference for cultivated species of the human gut microbiota.</title>
        <authorList>
            <person name="Zou Y."/>
            <person name="Xue W."/>
            <person name="Luo G."/>
        </authorList>
    </citation>
    <scope>NUCLEOTIDE SEQUENCE [LARGE SCALE GENOMIC DNA]</scope>
    <source>
        <strain evidence="10 12">TF05-12AC</strain>
    </source>
</reference>
<dbReference type="Pfam" id="PF12917">
    <property type="entry name" value="YfbR-like"/>
    <property type="match status" value="1"/>
</dbReference>
<proteinExistence type="predicted"/>
<dbReference type="RefSeq" id="WP_006875046.1">
    <property type="nucleotide sequence ID" value="NZ_CABIWA010000014.1"/>
</dbReference>
<evidence type="ECO:0000313" key="11">
    <source>
        <dbReference type="Proteomes" id="UP000095765"/>
    </source>
</evidence>
<dbReference type="Proteomes" id="UP000095765">
    <property type="component" value="Unassembled WGS sequence"/>
</dbReference>
<keyword evidence="7 9" id="KW-0378">Hydrolase</keyword>
<dbReference type="GO" id="GO:0005737">
    <property type="term" value="C:cytoplasm"/>
    <property type="evidence" value="ECO:0007669"/>
    <property type="project" value="TreeGrafter"/>
</dbReference>
<dbReference type="InterPro" id="IPR006674">
    <property type="entry name" value="HD_domain"/>
</dbReference>
<dbReference type="GO" id="GO:0002953">
    <property type="term" value="F:5'-deoxynucleotidase activity"/>
    <property type="evidence" value="ECO:0007669"/>
    <property type="project" value="UniProtKB-EC"/>
</dbReference>
<dbReference type="InterPro" id="IPR003607">
    <property type="entry name" value="HD/PDEase_dom"/>
</dbReference>
<gene>
    <name evidence="9" type="primary">yfbR</name>
    <name evidence="10" type="ORF">DXC40_11995</name>
    <name evidence="9" type="ORF">ERS852551_01986</name>
</gene>
<keyword evidence="6" id="KW-0479">Metal-binding</keyword>
<organism evidence="9 11">
    <name type="scientific">Anaerotruncus colihominis</name>
    <dbReference type="NCBI Taxonomy" id="169435"/>
    <lineage>
        <taxon>Bacteria</taxon>
        <taxon>Bacillati</taxon>
        <taxon>Bacillota</taxon>
        <taxon>Clostridia</taxon>
        <taxon>Eubacteriales</taxon>
        <taxon>Oscillospiraceae</taxon>
        <taxon>Anaerotruncus</taxon>
    </lineage>
</organism>
<dbReference type="GeneID" id="72463957"/>
<dbReference type="OrthoDB" id="9812744at2"/>
<comment type="cofactor">
    <cofactor evidence="3">
        <name>Co(2+)</name>
        <dbReference type="ChEBI" id="CHEBI:48828"/>
    </cofactor>
</comment>
<dbReference type="Gene3D" id="1.10.3210.10">
    <property type="entry name" value="Hypothetical protein af1432"/>
    <property type="match status" value="1"/>
</dbReference>
<dbReference type="GO" id="GO:0046872">
    <property type="term" value="F:metal ion binding"/>
    <property type="evidence" value="ECO:0007669"/>
    <property type="project" value="UniProtKB-KW"/>
</dbReference>
<reference evidence="9 11" key="1">
    <citation type="submission" date="2015-09" db="EMBL/GenBank/DDBJ databases">
        <authorList>
            <consortium name="Pathogen Informatics"/>
        </authorList>
    </citation>
    <scope>NUCLEOTIDE SEQUENCE [LARGE SCALE GENOMIC DNA]</scope>
    <source>
        <strain evidence="9 11">2789STDY5834939</strain>
    </source>
</reference>
<evidence type="ECO:0000256" key="4">
    <source>
        <dbReference type="ARBA" id="ARBA00011738"/>
    </source>
</evidence>
<dbReference type="EMBL" id="QVME01000006">
    <property type="protein sequence ID" value="RGE66952.1"/>
    <property type="molecule type" value="Genomic_DNA"/>
</dbReference>
<dbReference type="EMBL" id="CZBE01000012">
    <property type="protein sequence ID" value="CUP79717.1"/>
    <property type="molecule type" value="Genomic_DNA"/>
</dbReference>
<dbReference type="PANTHER" id="PTHR11845">
    <property type="entry name" value="5'-DEOXYNUCLEOTIDASE HDDC2"/>
    <property type="match status" value="1"/>
</dbReference>
<evidence type="ECO:0000256" key="3">
    <source>
        <dbReference type="ARBA" id="ARBA00001941"/>
    </source>
</evidence>
<dbReference type="NCBIfam" id="NF003009">
    <property type="entry name" value="PRK03826.1"/>
    <property type="match status" value="1"/>
</dbReference>
<evidence type="ECO:0000313" key="10">
    <source>
        <dbReference type="EMBL" id="RGE66952.1"/>
    </source>
</evidence>
<name>A0A174R772_9FIRM</name>
<dbReference type="Proteomes" id="UP000260828">
    <property type="component" value="Unassembled WGS sequence"/>
</dbReference>
<evidence type="ECO:0000259" key="8">
    <source>
        <dbReference type="PROSITE" id="PS51831"/>
    </source>
</evidence>